<proteinExistence type="predicted"/>
<dbReference type="Pfam" id="PF01368">
    <property type="entry name" value="DHH"/>
    <property type="match status" value="1"/>
</dbReference>
<reference evidence="3" key="1">
    <citation type="submission" date="2020-10" db="EMBL/GenBank/DDBJ databases">
        <authorList>
            <person name="Gilroy R."/>
        </authorList>
    </citation>
    <scope>NUCLEOTIDE SEQUENCE</scope>
    <source>
        <strain evidence="3">CHK121-14286</strain>
    </source>
</reference>
<evidence type="ECO:0000313" key="3">
    <source>
        <dbReference type="EMBL" id="HIR66229.1"/>
    </source>
</evidence>
<dbReference type="GO" id="GO:0003676">
    <property type="term" value="F:nucleic acid binding"/>
    <property type="evidence" value="ECO:0007669"/>
    <property type="project" value="InterPro"/>
</dbReference>
<dbReference type="InterPro" id="IPR003156">
    <property type="entry name" value="DHHA1_dom"/>
</dbReference>
<evidence type="ECO:0000259" key="2">
    <source>
        <dbReference type="Pfam" id="PF02272"/>
    </source>
</evidence>
<accession>A0A9D1J820</accession>
<feature type="domain" description="DDH" evidence="1">
    <location>
        <begin position="20"/>
        <end position="160"/>
    </location>
</feature>
<sequence length="328" mass="37555">MTPQQETMQKVLQKIQQYDKIVISRHKRPDGDAIGSTKGLCGMLKLSFPQKDIRLVNGDSSNYLAFLGGEDKPVDTDFYKDALLIVIDTATEDRISNPNYKLAKEIVKIDHHIDIKPYGDLCWIESWRSSSCEMIAFFYDTFKDVLKMDKETATYIFCGMVTDSGRFRYETVTGDTLRLAAMLLDFGIDTDTLYANLYLEDFDFLKFQAYVFKKMKISPNGVASLYVDKKMQKRFRLTTEQACEAVSFLKGIRGCIAWIAFIEMPDGTIRVRLRSRFMQIHTLAEKYNGGGHEYTCGATLHRKKEAELLLNDADKMVADYKANNTGWL</sequence>
<feature type="domain" description="DHHA1" evidence="2">
    <location>
        <begin position="235"/>
        <end position="317"/>
    </location>
</feature>
<evidence type="ECO:0000259" key="1">
    <source>
        <dbReference type="Pfam" id="PF01368"/>
    </source>
</evidence>
<dbReference type="PANTHER" id="PTHR47618">
    <property type="entry name" value="BIFUNCTIONAL OLIGORIBONUCLEASE AND PAP PHOSPHATASE NRNA"/>
    <property type="match status" value="1"/>
</dbReference>
<dbReference type="Gene3D" id="3.90.1640.10">
    <property type="entry name" value="inorganic pyrophosphatase (n-terminal core)"/>
    <property type="match status" value="1"/>
</dbReference>
<dbReference type="Pfam" id="PF02272">
    <property type="entry name" value="DHHA1"/>
    <property type="match status" value="1"/>
</dbReference>
<dbReference type="EMBL" id="DVHL01000042">
    <property type="protein sequence ID" value="HIR66229.1"/>
    <property type="molecule type" value="Genomic_DNA"/>
</dbReference>
<dbReference type="InterPro" id="IPR001667">
    <property type="entry name" value="DDH_dom"/>
</dbReference>
<gene>
    <name evidence="3" type="ORF">IAC95_05065</name>
</gene>
<reference evidence="3" key="2">
    <citation type="journal article" date="2021" name="PeerJ">
        <title>Extensive microbial diversity within the chicken gut microbiome revealed by metagenomics and culture.</title>
        <authorList>
            <person name="Gilroy R."/>
            <person name="Ravi A."/>
            <person name="Getino M."/>
            <person name="Pursley I."/>
            <person name="Horton D.L."/>
            <person name="Alikhan N.F."/>
            <person name="Baker D."/>
            <person name="Gharbi K."/>
            <person name="Hall N."/>
            <person name="Watson M."/>
            <person name="Adriaenssens E.M."/>
            <person name="Foster-Nyarko E."/>
            <person name="Jarju S."/>
            <person name="Secka A."/>
            <person name="Antonio M."/>
            <person name="Oren A."/>
            <person name="Chaudhuri R.R."/>
            <person name="La Ragione R."/>
            <person name="Hildebrand F."/>
            <person name="Pallen M.J."/>
        </authorList>
    </citation>
    <scope>NUCLEOTIDE SEQUENCE</scope>
    <source>
        <strain evidence="3">CHK121-14286</strain>
    </source>
</reference>
<dbReference type="Proteomes" id="UP000824200">
    <property type="component" value="Unassembled WGS sequence"/>
</dbReference>
<organism evidence="3 4">
    <name type="scientific">Candidatus Fimimonas gallinarum</name>
    <dbReference type="NCBI Taxonomy" id="2840821"/>
    <lineage>
        <taxon>Bacteria</taxon>
        <taxon>Pseudomonadati</taxon>
        <taxon>Myxococcota</taxon>
        <taxon>Myxococcia</taxon>
        <taxon>Myxococcales</taxon>
        <taxon>Cystobacterineae</taxon>
        <taxon>Myxococcaceae</taxon>
        <taxon>Myxococcaceae incertae sedis</taxon>
        <taxon>Candidatus Fimimonas</taxon>
    </lineage>
</organism>
<dbReference type="InterPro" id="IPR038763">
    <property type="entry name" value="DHH_sf"/>
</dbReference>
<dbReference type="AlphaFoldDB" id="A0A9D1J820"/>
<dbReference type="SUPFAM" id="SSF64182">
    <property type="entry name" value="DHH phosphoesterases"/>
    <property type="match status" value="1"/>
</dbReference>
<protein>
    <submittedName>
        <fullName evidence="3">Bifunctional oligoribonuclease/PAP phosphatase NrnA</fullName>
    </submittedName>
</protein>
<evidence type="ECO:0000313" key="4">
    <source>
        <dbReference type="Proteomes" id="UP000824200"/>
    </source>
</evidence>
<name>A0A9D1J820_9BACT</name>
<dbReference type="PANTHER" id="PTHR47618:SF1">
    <property type="entry name" value="BIFUNCTIONAL OLIGORIBONUCLEASE AND PAP PHOSPHATASE NRNA"/>
    <property type="match status" value="1"/>
</dbReference>
<dbReference type="Gene3D" id="3.10.310.30">
    <property type="match status" value="1"/>
</dbReference>
<dbReference type="InterPro" id="IPR051319">
    <property type="entry name" value="Oligoribo/pAp-PDE_c-di-AMP_PDE"/>
</dbReference>
<comment type="caution">
    <text evidence="3">The sequence shown here is derived from an EMBL/GenBank/DDBJ whole genome shotgun (WGS) entry which is preliminary data.</text>
</comment>